<organism evidence="1 2">
    <name type="scientific">Bartonella australis (strain Aust/NH1)</name>
    <dbReference type="NCBI Taxonomy" id="1094489"/>
    <lineage>
        <taxon>Bacteria</taxon>
        <taxon>Pseudomonadati</taxon>
        <taxon>Pseudomonadota</taxon>
        <taxon>Alphaproteobacteria</taxon>
        <taxon>Hyphomicrobiales</taxon>
        <taxon>Bartonellaceae</taxon>
        <taxon>Bartonella</taxon>
    </lineage>
</organism>
<dbReference type="Proteomes" id="UP000011729">
    <property type="component" value="Chromosome"/>
</dbReference>
<dbReference type="Gene3D" id="3.30.110.170">
    <property type="entry name" value="Protein of unknown function (DUF541), domain 1"/>
    <property type="match status" value="1"/>
</dbReference>
<dbReference type="OrthoDB" id="9813144at2"/>
<dbReference type="eggNOG" id="COG2968">
    <property type="taxonomic scope" value="Bacteria"/>
</dbReference>
<dbReference type="Gene3D" id="3.30.70.2970">
    <property type="entry name" value="Protein of unknown function (DUF541), domain 2"/>
    <property type="match status" value="1"/>
</dbReference>
<dbReference type="EMBL" id="CP003123">
    <property type="protein sequence ID" value="AGF74734.1"/>
    <property type="molecule type" value="Genomic_DNA"/>
</dbReference>
<proteinExistence type="predicted"/>
<dbReference type="InterPro" id="IPR007497">
    <property type="entry name" value="SIMPL/DUF541"/>
</dbReference>
<protein>
    <submittedName>
        <fullName evidence="1">Outer membrane protein</fullName>
    </submittedName>
</protein>
<dbReference type="STRING" id="1094489.BAnh1_08580"/>
<dbReference type="Pfam" id="PF04402">
    <property type="entry name" value="SIMPL"/>
    <property type="match status" value="1"/>
</dbReference>
<dbReference type="AlphaFoldDB" id="M1N4A4"/>
<name>M1N4A4_BARAA</name>
<evidence type="ECO:0000313" key="2">
    <source>
        <dbReference type="Proteomes" id="UP000011729"/>
    </source>
</evidence>
<reference evidence="1 2" key="1">
    <citation type="journal article" date="2013" name="PLoS Genet.">
        <title>A gene transfer agent and a dynamic repertoire of secretion systems hold the keys to the explosive radiation of the emerging pathogen Bartonella.</title>
        <authorList>
            <person name="Guy L."/>
            <person name="Nystedt B."/>
            <person name="Toft C."/>
            <person name="Zaremba-Niedzwiedzka K."/>
            <person name="Berglund E.C."/>
            <person name="Granberg F."/>
            <person name="Naslund K."/>
            <person name="Eriksson A.S."/>
            <person name="Andersson S.G."/>
        </authorList>
    </citation>
    <scope>NUCLEOTIDE SEQUENCE [LARGE SCALE GENOMIC DNA]</scope>
    <source>
        <strain evidence="1 2">Aust/NH1</strain>
    </source>
</reference>
<gene>
    <name evidence="1" type="primary">omp28</name>
    <name evidence="1" type="ordered locus">BAnh1_08580</name>
</gene>
<dbReference type="RefSeq" id="WP_015398241.1">
    <property type="nucleotide sequence ID" value="NC_020300.1"/>
</dbReference>
<dbReference type="PANTHER" id="PTHR34387">
    <property type="entry name" value="SLR1258 PROTEIN"/>
    <property type="match status" value="1"/>
</dbReference>
<dbReference type="HOGENOM" id="CLU_080344_4_0_5"/>
<dbReference type="PATRIC" id="fig|1094489.3.peg.1042"/>
<evidence type="ECO:0000313" key="1">
    <source>
        <dbReference type="EMBL" id="AGF74734.1"/>
    </source>
</evidence>
<keyword evidence="2" id="KW-1185">Reference proteome</keyword>
<dbReference type="GO" id="GO:0006281">
    <property type="term" value="P:DNA repair"/>
    <property type="evidence" value="ECO:0007669"/>
    <property type="project" value="UniProtKB-KW"/>
</dbReference>
<dbReference type="KEGG" id="baus:BAnh1_08580"/>
<dbReference type="PANTHER" id="PTHR34387:SF1">
    <property type="entry name" value="PERIPLASMIC IMMUNOGENIC PROTEIN"/>
    <property type="match status" value="1"/>
</dbReference>
<dbReference type="InterPro" id="IPR052022">
    <property type="entry name" value="26kDa_periplasmic_antigen"/>
</dbReference>
<sequence length="250" mass="27389">MTKKHFQLLGVYRVKVAILAALAFLTVIPSAYALVSDEDVLNTPNIRVTATGESQAVPDMAIINLGVVTHDKTAQQALAANNKTMNDIINSFKNNGIHANDLQTMGLSIHQSQSDEQQKKKDESDLYQVSNSLTVRIRNLADAGKIFDQAIGFGVNSVSSIIFANVDTKPLYEEARKKAVTEAMKRAETLAHAAGVKLGKILEINEYNSSSHRMSRMMSLQRDDNDEDTNFLGGELNYSVTVNVAFAIDN</sequence>
<accession>M1N4A4</accession>